<organism evidence="3 4">
    <name type="scientific">Tritrichomonas musculus</name>
    <dbReference type="NCBI Taxonomy" id="1915356"/>
    <lineage>
        <taxon>Eukaryota</taxon>
        <taxon>Metamonada</taxon>
        <taxon>Parabasalia</taxon>
        <taxon>Tritrichomonadida</taxon>
        <taxon>Tritrichomonadidae</taxon>
        <taxon>Tritrichomonas</taxon>
    </lineage>
</organism>
<sequence length="337" mass="39427">MTDLTPKSQKIPIKNSPFSSATHLNSLNFSIFTQKYHELRNNKPNDQHGLIQKQWVKFTRNYLKIERNNILYNYFIAQKIHNSRKEILQKNFLSKWHERYIEKNNKYASTKEEEEINDKKDISERAINPIENNINNTDNTEPSSPVSPRSKKIIHKQYSDKSTDTVEIPKPTFFERIKSANCKTITLSLIIAIIACAGTYFGFHFYFKHKKYDQLYHKHKYESTLPPHDQETDGDVVVDYNEVFPEDQDSDLSHLVKNIIKKVKNIKNRQNEMNQQVQHIEESLADENQKSDDQQTLTNNDDTDSSSNPEINDTNSSTEYDPNNNISSQPPNNEQDK</sequence>
<feature type="region of interest" description="Disordered" evidence="1">
    <location>
        <begin position="109"/>
        <end position="150"/>
    </location>
</feature>
<evidence type="ECO:0000256" key="1">
    <source>
        <dbReference type="SAM" id="MobiDB-lite"/>
    </source>
</evidence>
<proteinExistence type="predicted"/>
<feature type="compositionally biased region" description="Polar residues" evidence="1">
    <location>
        <begin position="309"/>
        <end position="321"/>
    </location>
</feature>
<evidence type="ECO:0000313" key="4">
    <source>
        <dbReference type="Proteomes" id="UP001470230"/>
    </source>
</evidence>
<keyword evidence="2" id="KW-1133">Transmembrane helix</keyword>
<feature type="compositionally biased region" description="Low complexity" evidence="1">
    <location>
        <begin position="294"/>
        <end position="308"/>
    </location>
</feature>
<feature type="compositionally biased region" description="Basic and acidic residues" evidence="1">
    <location>
        <begin position="109"/>
        <end position="124"/>
    </location>
</feature>
<keyword evidence="2" id="KW-0472">Membrane</keyword>
<dbReference type="EMBL" id="JAPFFF010000015">
    <property type="protein sequence ID" value="KAK8866827.1"/>
    <property type="molecule type" value="Genomic_DNA"/>
</dbReference>
<accession>A0ABR2IPK1</accession>
<feature type="transmembrane region" description="Helical" evidence="2">
    <location>
        <begin position="185"/>
        <end position="207"/>
    </location>
</feature>
<dbReference type="Proteomes" id="UP001470230">
    <property type="component" value="Unassembled WGS sequence"/>
</dbReference>
<feature type="compositionally biased region" description="Low complexity" evidence="1">
    <location>
        <begin position="322"/>
        <end position="337"/>
    </location>
</feature>
<feature type="compositionally biased region" description="Low complexity" evidence="1">
    <location>
        <begin position="128"/>
        <end position="142"/>
    </location>
</feature>
<keyword evidence="4" id="KW-1185">Reference proteome</keyword>
<comment type="caution">
    <text evidence="3">The sequence shown here is derived from an EMBL/GenBank/DDBJ whole genome shotgun (WGS) entry which is preliminary data.</text>
</comment>
<name>A0ABR2IPK1_9EUKA</name>
<keyword evidence="2" id="KW-0812">Transmembrane</keyword>
<evidence type="ECO:0000313" key="3">
    <source>
        <dbReference type="EMBL" id="KAK8866827.1"/>
    </source>
</evidence>
<protein>
    <submittedName>
        <fullName evidence="3">Uncharacterized protein</fullName>
    </submittedName>
</protein>
<evidence type="ECO:0000256" key="2">
    <source>
        <dbReference type="SAM" id="Phobius"/>
    </source>
</evidence>
<feature type="region of interest" description="Disordered" evidence="1">
    <location>
        <begin position="286"/>
        <end position="337"/>
    </location>
</feature>
<gene>
    <name evidence="3" type="ORF">M9Y10_009795</name>
</gene>
<reference evidence="3 4" key="1">
    <citation type="submission" date="2024-04" db="EMBL/GenBank/DDBJ databases">
        <title>Tritrichomonas musculus Genome.</title>
        <authorList>
            <person name="Alves-Ferreira E."/>
            <person name="Grigg M."/>
            <person name="Lorenzi H."/>
            <person name="Galac M."/>
        </authorList>
    </citation>
    <scope>NUCLEOTIDE SEQUENCE [LARGE SCALE GENOMIC DNA]</scope>
    <source>
        <strain evidence="3 4">EAF2021</strain>
    </source>
</reference>